<keyword evidence="1" id="KW-0812">Transmembrane</keyword>
<reference evidence="3" key="1">
    <citation type="submission" date="2015-01" db="EMBL/GenBank/DDBJ databases">
        <title>Flavisolibacter sp./LCS9/ whole genome sequencing.</title>
        <authorList>
            <person name="Kim M.K."/>
            <person name="Srinivasan S."/>
            <person name="Lee J.-J."/>
        </authorList>
    </citation>
    <scope>NUCLEOTIDE SEQUENCE [LARGE SCALE GENOMIC DNA]</scope>
    <source>
        <strain evidence="3">LCS9</strain>
    </source>
</reference>
<keyword evidence="3" id="KW-1185">Reference proteome</keyword>
<gene>
    <name evidence="2" type="ORF">SY85_15755</name>
</gene>
<evidence type="ECO:0000313" key="2">
    <source>
        <dbReference type="EMBL" id="ANE51735.1"/>
    </source>
</evidence>
<dbReference type="PANTHER" id="PTHR38468:SF1">
    <property type="entry name" value="SLL0939 PROTEIN"/>
    <property type="match status" value="1"/>
</dbReference>
<evidence type="ECO:0000313" key="3">
    <source>
        <dbReference type="Proteomes" id="UP000077177"/>
    </source>
</evidence>
<keyword evidence="1" id="KW-0472">Membrane</keyword>
<dbReference type="Pfam" id="PF07784">
    <property type="entry name" value="DUF1622"/>
    <property type="match status" value="1"/>
</dbReference>
<proteinExistence type="predicted"/>
<dbReference type="InterPro" id="IPR012427">
    <property type="entry name" value="DUF1622"/>
</dbReference>
<evidence type="ECO:0008006" key="4">
    <source>
        <dbReference type="Google" id="ProtNLM"/>
    </source>
</evidence>
<dbReference type="PATRIC" id="fig|1492898.3.peg.3421"/>
<organism evidence="2 3">
    <name type="scientific">Flavisolibacter tropicus</name>
    <dbReference type="NCBI Taxonomy" id="1492898"/>
    <lineage>
        <taxon>Bacteria</taxon>
        <taxon>Pseudomonadati</taxon>
        <taxon>Bacteroidota</taxon>
        <taxon>Chitinophagia</taxon>
        <taxon>Chitinophagales</taxon>
        <taxon>Chitinophagaceae</taxon>
        <taxon>Flavisolibacter</taxon>
    </lineage>
</organism>
<feature type="transmembrane region" description="Helical" evidence="1">
    <location>
        <begin position="6"/>
        <end position="35"/>
    </location>
</feature>
<keyword evidence="1" id="KW-1133">Transmembrane helix</keyword>
<dbReference type="PANTHER" id="PTHR38468">
    <property type="entry name" value="SLL0939 PROTEIN"/>
    <property type="match status" value="1"/>
</dbReference>
<dbReference type="Proteomes" id="UP000077177">
    <property type="component" value="Chromosome"/>
</dbReference>
<protein>
    <recommendedName>
        <fullName evidence="4">DUF1622 domain-containing protein</fullName>
    </recommendedName>
</protein>
<dbReference type="KEGG" id="fla:SY85_15755"/>
<accession>A0A172TXB4</accession>
<sequence>MQYMDAVVTFLILVIKIISMLIIGWAALVLGYGFLKHQLTSHRSSLQEVRTHYVQALLLALEVLVAGGVLLTILHPSLNDIGKLAAIIVLRIVIKKSLNRSLQYKTGSF</sequence>
<feature type="transmembrane region" description="Helical" evidence="1">
    <location>
        <begin position="56"/>
        <end position="75"/>
    </location>
</feature>
<evidence type="ECO:0000256" key="1">
    <source>
        <dbReference type="SAM" id="Phobius"/>
    </source>
</evidence>
<dbReference type="AlphaFoldDB" id="A0A172TXB4"/>
<dbReference type="EMBL" id="CP011390">
    <property type="protein sequence ID" value="ANE51735.1"/>
    <property type="molecule type" value="Genomic_DNA"/>
</dbReference>
<name>A0A172TXB4_9BACT</name>
<reference evidence="2 3" key="2">
    <citation type="journal article" date="2016" name="Int. J. Syst. Evol. Microbiol.">
        <title>Flavisolibacter tropicus sp. nov., isolated from tropical soil.</title>
        <authorList>
            <person name="Lee J.J."/>
            <person name="Kang M.S."/>
            <person name="Kim G.S."/>
            <person name="Lee C.S."/>
            <person name="Lim S."/>
            <person name="Lee J."/>
            <person name="Roh S.H."/>
            <person name="Kang H."/>
            <person name="Ha J.M."/>
            <person name="Bae S."/>
            <person name="Jung H.Y."/>
            <person name="Kim M.K."/>
        </authorList>
    </citation>
    <scope>NUCLEOTIDE SEQUENCE [LARGE SCALE GENOMIC DNA]</scope>
    <source>
        <strain evidence="2 3">LCS9</strain>
    </source>
</reference>